<feature type="transmembrane region" description="Helical" evidence="2">
    <location>
        <begin position="56"/>
        <end position="78"/>
    </location>
</feature>
<evidence type="ECO:0000313" key="3">
    <source>
        <dbReference type="EMBL" id="MBO8192287.1"/>
    </source>
</evidence>
<dbReference type="Proteomes" id="UP001519064">
    <property type="component" value="Unassembled WGS sequence"/>
</dbReference>
<feature type="transmembrane region" description="Helical" evidence="2">
    <location>
        <begin position="136"/>
        <end position="157"/>
    </location>
</feature>
<gene>
    <name evidence="3" type="ORF">ITI46_11500</name>
</gene>
<dbReference type="InterPro" id="IPR003474">
    <property type="entry name" value="Glcn_transporter"/>
</dbReference>
<protein>
    <submittedName>
        <fullName evidence="3">GntP family permease</fullName>
    </submittedName>
</protein>
<evidence type="ECO:0000256" key="2">
    <source>
        <dbReference type="SAM" id="Phobius"/>
    </source>
</evidence>
<comment type="caution">
    <text evidence="3">The sequence shown here is derived from an EMBL/GenBank/DDBJ whole genome shotgun (WGS) entry which is preliminary data.</text>
</comment>
<feature type="transmembrane region" description="Helical" evidence="2">
    <location>
        <begin position="458"/>
        <end position="483"/>
    </location>
</feature>
<reference evidence="3 4" key="1">
    <citation type="submission" date="2020-11" db="EMBL/GenBank/DDBJ databases">
        <title>Streptomyces spirodelae sp. nov., isolated from duckweed.</title>
        <authorList>
            <person name="Saimee Y."/>
            <person name="Duangmal K."/>
        </authorList>
    </citation>
    <scope>NUCLEOTIDE SEQUENCE [LARGE SCALE GENOMIC DNA]</scope>
    <source>
        <strain evidence="3 4">S16-07</strain>
    </source>
</reference>
<dbReference type="EMBL" id="JADKMA010000045">
    <property type="protein sequence ID" value="MBO8192287.1"/>
    <property type="molecule type" value="Genomic_DNA"/>
</dbReference>
<dbReference type="PANTHER" id="PTHR30354:SF11">
    <property type="entry name" value="PERMEASE"/>
    <property type="match status" value="1"/>
</dbReference>
<feature type="transmembrane region" description="Helical" evidence="2">
    <location>
        <begin position="5"/>
        <end position="21"/>
    </location>
</feature>
<keyword evidence="2" id="KW-0472">Membrane</keyword>
<proteinExistence type="predicted"/>
<feature type="transmembrane region" description="Helical" evidence="2">
    <location>
        <begin position="419"/>
        <end position="437"/>
    </location>
</feature>
<feature type="region of interest" description="Disordered" evidence="1">
    <location>
        <begin position="225"/>
        <end position="295"/>
    </location>
</feature>
<feature type="transmembrane region" description="Helical" evidence="2">
    <location>
        <begin position="345"/>
        <end position="369"/>
    </location>
</feature>
<feature type="transmembrane region" description="Helical" evidence="2">
    <location>
        <begin position="503"/>
        <end position="527"/>
    </location>
</feature>
<feature type="transmembrane region" description="Helical" evidence="2">
    <location>
        <begin position="27"/>
        <end position="44"/>
    </location>
</feature>
<feature type="transmembrane region" description="Helical" evidence="2">
    <location>
        <begin position="305"/>
        <end position="325"/>
    </location>
</feature>
<feature type="transmembrane region" description="Helical" evidence="2">
    <location>
        <begin position="177"/>
        <end position="196"/>
    </location>
</feature>
<feature type="transmembrane region" description="Helical" evidence="2">
    <location>
        <begin position="381"/>
        <end position="399"/>
    </location>
</feature>
<feature type="compositionally biased region" description="Low complexity" evidence="1">
    <location>
        <begin position="245"/>
        <end position="276"/>
    </location>
</feature>
<organism evidence="3 4">
    <name type="scientific">Streptomyces oryzae</name>
    <dbReference type="NCBI Taxonomy" id="1434886"/>
    <lineage>
        <taxon>Bacteria</taxon>
        <taxon>Bacillati</taxon>
        <taxon>Actinomycetota</taxon>
        <taxon>Actinomycetes</taxon>
        <taxon>Kitasatosporales</taxon>
        <taxon>Streptomycetaceae</taxon>
        <taxon>Streptomyces</taxon>
    </lineage>
</organism>
<dbReference type="Pfam" id="PF02447">
    <property type="entry name" value="GntP_permease"/>
    <property type="match status" value="2"/>
</dbReference>
<name>A0ABS3XA88_9ACTN</name>
<evidence type="ECO:0000256" key="1">
    <source>
        <dbReference type="SAM" id="MobiDB-lite"/>
    </source>
</evidence>
<evidence type="ECO:0000313" key="4">
    <source>
        <dbReference type="Proteomes" id="UP001519064"/>
    </source>
</evidence>
<sequence length="528" mass="52334">MDLQLLAALVLGIATIVVIVLRTRLDAFFALLVAALVTGFVAGAPASKVIESITTGFGNTLGSIGIVIGLGVGLGKILEVSGAADALARAFVRLLGAGREPWAMGGTGALVSIPVFCDSGYVIMNPLARSIARRKRAGYVTLALALGCGMTLTHHLVPPTPGPLGVAGILGADLGGLVLAGLVFAVVLLPVVVAYARWIGPRLEGSLLPEVRKAVYGPAVAAGPGAALADPPGEEPVAKGGETVAGDSGAAAEGSDAASQGGGAEAQRGGAEAPGGAEDEAADPAAGLGTPPSGAKPHRVGALRALLPLLVPLLLIIANTVATAIDQNAQGALDGKGYDPSPIPAALAFVGNPVVALLVGLVLAVYGLLPRWTTRSQVGGWLAQAAASAGLIILITGAGGALGEVLRATGVGDEMAKTIASWSLPGVLVPFLIASLVRVAQGSGTVAMITAASVTAPLVTGLGISPLLAALGCCAGSMVFSYFNDSYFWVVTRFTGLDGTAALRGWSGITTAVWLGSLPLLLLAGAVL</sequence>
<accession>A0ABS3XA88</accession>
<keyword evidence="2" id="KW-0812">Transmembrane</keyword>
<dbReference type="RefSeq" id="WP_307808137.1">
    <property type="nucleotide sequence ID" value="NZ_JADKMA010000045.1"/>
</dbReference>
<keyword evidence="4" id="KW-1185">Reference proteome</keyword>
<dbReference type="PANTHER" id="PTHR30354">
    <property type="entry name" value="GNT FAMILY GLUCONATE TRANSPORTER"/>
    <property type="match status" value="1"/>
</dbReference>
<keyword evidence="2" id="KW-1133">Transmembrane helix</keyword>